<organism evidence="1">
    <name type="scientific">marine metagenome</name>
    <dbReference type="NCBI Taxonomy" id="408172"/>
    <lineage>
        <taxon>unclassified sequences</taxon>
        <taxon>metagenomes</taxon>
        <taxon>ecological metagenomes</taxon>
    </lineage>
</organism>
<sequence length="48" mass="5355">MADLSCSEEPLNAKETTTTNPDSKLELLFPLPIVFKGYWQPLPSGDLF</sequence>
<gene>
    <name evidence="1" type="ORF">METZ01_LOCUS387119</name>
</gene>
<accession>A0A382UKA4</accession>
<reference evidence="1" key="1">
    <citation type="submission" date="2018-05" db="EMBL/GenBank/DDBJ databases">
        <authorList>
            <person name="Lanie J.A."/>
            <person name="Ng W.-L."/>
            <person name="Kazmierczak K.M."/>
            <person name="Andrzejewski T.M."/>
            <person name="Davidsen T.M."/>
            <person name="Wayne K.J."/>
            <person name="Tettelin H."/>
            <person name="Glass J.I."/>
            <person name="Rusch D."/>
            <person name="Podicherti R."/>
            <person name="Tsui H.-C.T."/>
            <person name="Winkler M.E."/>
        </authorList>
    </citation>
    <scope>NUCLEOTIDE SEQUENCE</scope>
</reference>
<dbReference type="EMBL" id="UINC01144633">
    <property type="protein sequence ID" value="SVD34265.1"/>
    <property type="molecule type" value="Genomic_DNA"/>
</dbReference>
<proteinExistence type="predicted"/>
<name>A0A382UKA4_9ZZZZ</name>
<protein>
    <submittedName>
        <fullName evidence="1">Uncharacterized protein</fullName>
    </submittedName>
</protein>
<evidence type="ECO:0000313" key="1">
    <source>
        <dbReference type="EMBL" id="SVD34265.1"/>
    </source>
</evidence>
<dbReference type="AlphaFoldDB" id="A0A382UKA4"/>